<evidence type="ECO:0000313" key="1">
    <source>
        <dbReference type="EMBL" id="TPG41939.1"/>
    </source>
</evidence>
<organism evidence="1 2">
    <name type="scientific">Muricoccus nepalensis</name>
    <dbReference type="NCBI Taxonomy" id="1854500"/>
    <lineage>
        <taxon>Bacteria</taxon>
        <taxon>Pseudomonadati</taxon>
        <taxon>Pseudomonadota</taxon>
        <taxon>Alphaproteobacteria</taxon>
        <taxon>Acetobacterales</taxon>
        <taxon>Roseomonadaceae</taxon>
        <taxon>Muricoccus</taxon>
    </lineage>
</organism>
<name>A0A502EZ20_9PROT</name>
<accession>A0A502EZ20</accession>
<protein>
    <recommendedName>
        <fullName evidence="3">DUF4156 domain-containing protein</fullName>
    </recommendedName>
</protein>
<dbReference type="EMBL" id="RCZP01000061">
    <property type="protein sequence ID" value="TPG41939.1"/>
    <property type="molecule type" value="Genomic_DNA"/>
</dbReference>
<sequence length="87" mass="9295">MRRFVVVVALALAGCSGTGVMEVGANRYRITQEAYIAAARAEASVVQQANDYCAQRGQKADLRITDARSAEGWSYASASGEFSCVSR</sequence>
<evidence type="ECO:0008006" key="3">
    <source>
        <dbReference type="Google" id="ProtNLM"/>
    </source>
</evidence>
<dbReference type="Proteomes" id="UP000317078">
    <property type="component" value="Unassembled WGS sequence"/>
</dbReference>
<dbReference type="RefSeq" id="WP_140887073.1">
    <property type="nucleotide sequence ID" value="NZ_RCZP01000061.1"/>
</dbReference>
<comment type="caution">
    <text evidence="1">The sequence shown here is derived from an EMBL/GenBank/DDBJ whole genome shotgun (WGS) entry which is preliminary data.</text>
</comment>
<dbReference type="PROSITE" id="PS51257">
    <property type="entry name" value="PROKAR_LIPOPROTEIN"/>
    <property type="match status" value="1"/>
</dbReference>
<evidence type="ECO:0000313" key="2">
    <source>
        <dbReference type="Proteomes" id="UP000317078"/>
    </source>
</evidence>
<proteinExistence type="predicted"/>
<dbReference type="AlphaFoldDB" id="A0A502EZ20"/>
<gene>
    <name evidence="1" type="ORF">EAH89_28240</name>
</gene>
<keyword evidence="2" id="KW-1185">Reference proteome</keyword>
<reference evidence="1 2" key="1">
    <citation type="journal article" date="2019" name="Environ. Microbiol.">
        <title>Species interactions and distinct microbial communities in high Arctic permafrost affected cryosols are associated with the CH4 and CO2 gas fluxes.</title>
        <authorList>
            <person name="Altshuler I."/>
            <person name="Hamel J."/>
            <person name="Turney S."/>
            <person name="Magnuson E."/>
            <person name="Levesque R."/>
            <person name="Greer C."/>
            <person name="Whyte L.G."/>
        </authorList>
    </citation>
    <scope>NUCLEOTIDE SEQUENCE [LARGE SCALE GENOMIC DNA]</scope>
    <source>
        <strain evidence="1 2">S9.3B</strain>
    </source>
</reference>